<dbReference type="PANTHER" id="PTHR38825">
    <property type="entry name" value="LYSINE EXPORTER PROTEIN (LYSE/YGGA)"/>
    <property type="match status" value="1"/>
</dbReference>
<feature type="transmembrane region" description="Helical" evidence="6">
    <location>
        <begin position="39"/>
        <end position="65"/>
    </location>
</feature>
<evidence type="ECO:0000256" key="3">
    <source>
        <dbReference type="ARBA" id="ARBA00022692"/>
    </source>
</evidence>
<evidence type="ECO:0000256" key="4">
    <source>
        <dbReference type="ARBA" id="ARBA00022989"/>
    </source>
</evidence>
<dbReference type="Proteomes" id="UP000178086">
    <property type="component" value="Unassembled WGS sequence"/>
</dbReference>
<evidence type="ECO:0000313" key="7">
    <source>
        <dbReference type="EMBL" id="OFW33621.1"/>
    </source>
</evidence>
<accession>A0A1F2UKV6</accession>
<reference evidence="7 8" key="1">
    <citation type="journal article" date="2016" name="Nat. Commun.">
        <title>Thousands of microbial genomes shed light on interconnected biogeochemical processes in an aquifer system.</title>
        <authorList>
            <person name="Anantharaman K."/>
            <person name="Brown C.T."/>
            <person name="Hug L.A."/>
            <person name="Sharon I."/>
            <person name="Castelle C.J."/>
            <person name="Probst A.J."/>
            <person name="Thomas B.C."/>
            <person name="Singh A."/>
            <person name="Wilkins M.J."/>
            <person name="Karaoz U."/>
            <person name="Brodie E.L."/>
            <person name="Williams K.H."/>
            <person name="Hubbard S.S."/>
            <person name="Banfield J.F."/>
        </authorList>
    </citation>
    <scope>NUCLEOTIDE SEQUENCE [LARGE SCALE GENOMIC DNA]</scope>
</reference>
<keyword evidence="2" id="KW-1003">Cell membrane</keyword>
<sequence>MELIPIFSTALIVAFSGAMVPGPLLTVTISETVRRGQVAAFLLIVGHSLLELVLVVGFAFGLLTILESPLIIRSIGVLGGAFLLWMGYGLVADSYRGRISLDFDGSEAYSSVGPVIQGVVTSISNPYWTLWWVTIGAGFVLSSLKYGLAGLLVFYIGHILGDFVWYAAIAYSVATGKRFLSNKVYHGILFACGLFLIALAATFIFDIPLF</sequence>
<organism evidence="7 8">
    <name type="scientific">Candidatus Aquicultor primus</name>
    <dbReference type="NCBI Taxonomy" id="1797195"/>
    <lineage>
        <taxon>Bacteria</taxon>
        <taxon>Bacillati</taxon>
        <taxon>Actinomycetota</taxon>
        <taxon>Candidatus Aquicultoria</taxon>
        <taxon>Candidatus Aquicultorales</taxon>
        <taxon>Candidatus Aquicultoraceae</taxon>
        <taxon>Candidatus Aquicultor</taxon>
    </lineage>
</organism>
<evidence type="ECO:0000256" key="1">
    <source>
        <dbReference type="ARBA" id="ARBA00004651"/>
    </source>
</evidence>
<dbReference type="PANTHER" id="PTHR38825:SF1">
    <property type="entry name" value="TRANSPORTER, LYSE FAMILY"/>
    <property type="match status" value="1"/>
</dbReference>
<dbReference type="GO" id="GO:0006865">
    <property type="term" value="P:amino acid transport"/>
    <property type="evidence" value="ECO:0007669"/>
    <property type="project" value="InterPro"/>
</dbReference>
<gene>
    <name evidence="7" type="ORF">A2074_02275</name>
</gene>
<protein>
    <submittedName>
        <fullName evidence="7">Lysine transporter LysE</fullName>
    </submittedName>
</protein>
<feature type="transmembrane region" description="Helical" evidence="6">
    <location>
        <begin position="71"/>
        <end position="91"/>
    </location>
</feature>
<keyword evidence="5 6" id="KW-0472">Membrane</keyword>
<dbReference type="AlphaFoldDB" id="A0A1F2UKV6"/>
<feature type="transmembrane region" description="Helical" evidence="6">
    <location>
        <begin position="127"/>
        <end position="146"/>
    </location>
</feature>
<comment type="subcellular location">
    <subcellularLocation>
        <location evidence="1">Cell membrane</location>
        <topology evidence="1">Multi-pass membrane protein</topology>
    </subcellularLocation>
</comment>
<evidence type="ECO:0000313" key="8">
    <source>
        <dbReference type="Proteomes" id="UP000178086"/>
    </source>
</evidence>
<feature type="transmembrane region" description="Helical" evidence="6">
    <location>
        <begin position="6"/>
        <end position="27"/>
    </location>
</feature>
<keyword evidence="3 6" id="KW-0812">Transmembrane</keyword>
<proteinExistence type="predicted"/>
<evidence type="ECO:0000256" key="6">
    <source>
        <dbReference type="SAM" id="Phobius"/>
    </source>
</evidence>
<name>A0A1F2UKV6_9ACTN</name>
<dbReference type="Pfam" id="PF01810">
    <property type="entry name" value="LysE"/>
    <property type="match status" value="1"/>
</dbReference>
<evidence type="ECO:0000256" key="5">
    <source>
        <dbReference type="ARBA" id="ARBA00023136"/>
    </source>
</evidence>
<feature type="transmembrane region" description="Helical" evidence="6">
    <location>
        <begin position="185"/>
        <end position="205"/>
    </location>
</feature>
<dbReference type="InterPro" id="IPR001123">
    <property type="entry name" value="LeuE-type"/>
</dbReference>
<dbReference type="GO" id="GO:0005886">
    <property type="term" value="C:plasma membrane"/>
    <property type="evidence" value="ECO:0007669"/>
    <property type="project" value="UniProtKB-SubCell"/>
</dbReference>
<comment type="caution">
    <text evidence="7">The sequence shown here is derived from an EMBL/GenBank/DDBJ whole genome shotgun (WGS) entry which is preliminary data.</text>
</comment>
<evidence type="ECO:0000256" key="2">
    <source>
        <dbReference type="ARBA" id="ARBA00022475"/>
    </source>
</evidence>
<feature type="transmembrane region" description="Helical" evidence="6">
    <location>
        <begin position="152"/>
        <end position="173"/>
    </location>
</feature>
<dbReference type="EMBL" id="MELI01000062">
    <property type="protein sequence ID" value="OFW33621.1"/>
    <property type="molecule type" value="Genomic_DNA"/>
</dbReference>
<keyword evidence="4 6" id="KW-1133">Transmembrane helix</keyword>